<feature type="region of interest" description="Disordered" evidence="1">
    <location>
        <begin position="109"/>
        <end position="128"/>
    </location>
</feature>
<proteinExistence type="predicted"/>
<reference evidence="2 3" key="1">
    <citation type="submission" date="2023-08" db="EMBL/GenBank/DDBJ databases">
        <title>Black Yeasts Isolated from many extreme environments.</title>
        <authorList>
            <person name="Coleine C."/>
            <person name="Stajich J.E."/>
            <person name="Selbmann L."/>
        </authorList>
    </citation>
    <scope>NUCLEOTIDE SEQUENCE [LARGE SCALE GENOMIC DNA]</scope>
    <source>
        <strain evidence="2 3">CCFEE 536</strain>
    </source>
</reference>
<evidence type="ECO:0000313" key="3">
    <source>
        <dbReference type="Proteomes" id="UP001357485"/>
    </source>
</evidence>
<name>A0ABR0LUD4_9PEZI</name>
<sequence length="157" mass="16593">TSASGDRTYFFTTSGDPAGLEETKETTGLSIELLEPAELAEAADQRKSSISDGSGFVARREAPASGAGSAAPKRAAEDDMTPEEMKRQNSLKRDAYLPRIKAVPVTFKAQHDPAGEGSIKASAARSASREGLVNKELSGHQYLSPTALWNIQILTGA</sequence>
<evidence type="ECO:0000313" key="2">
    <source>
        <dbReference type="EMBL" id="KAK5240720.1"/>
    </source>
</evidence>
<gene>
    <name evidence="2" type="ORF">LTR16_010255</name>
</gene>
<feature type="compositionally biased region" description="Low complexity" evidence="1">
    <location>
        <begin position="63"/>
        <end position="73"/>
    </location>
</feature>
<organism evidence="2 3">
    <name type="scientific">Cryomyces antarcticus</name>
    <dbReference type="NCBI Taxonomy" id="329879"/>
    <lineage>
        <taxon>Eukaryota</taxon>
        <taxon>Fungi</taxon>
        <taxon>Dikarya</taxon>
        <taxon>Ascomycota</taxon>
        <taxon>Pezizomycotina</taxon>
        <taxon>Dothideomycetes</taxon>
        <taxon>Dothideomycetes incertae sedis</taxon>
        <taxon>Cryomyces</taxon>
    </lineage>
</organism>
<feature type="non-terminal residue" evidence="2">
    <location>
        <position position="1"/>
    </location>
</feature>
<accession>A0ABR0LUD4</accession>
<feature type="region of interest" description="Disordered" evidence="1">
    <location>
        <begin position="40"/>
        <end position="93"/>
    </location>
</feature>
<evidence type="ECO:0000256" key="1">
    <source>
        <dbReference type="SAM" id="MobiDB-lite"/>
    </source>
</evidence>
<feature type="region of interest" description="Disordered" evidence="1">
    <location>
        <begin position="1"/>
        <end position="23"/>
    </location>
</feature>
<feature type="compositionally biased region" description="Polar residues" evidence="1">
    <location>
        <begin position="1"/>
        <end position="15"/>
    </location>
</feature>
<protein>
    <submittedName>
        <fullName evidence="2">Uncharacterized protein</fullName>
    </submittedName>
</protein>
<keyword evidence="3" id="KW-1185">Reference proteome</keyword>
<comment type="caution">
    <text evidence="2">The sequence shown here is derived from an EMBL/GenBank/DDBJ whole genome shotgun (WGS) entry which is preliminary data.</text>
</comment>
<feature type="compositionally biased region" description="Basic and acidic residues" evidence="1">
    <location>
        <begin position="83"/>
        <end position="93"/>
    </location>
</feature>
<dbReference type="EMBL" id="JAVRRA010011077">
    <property type="protein sequence ID" value="KAK5240720.1"/>
    <property type="molecule type" value="Genomic_DNA"/>
</dbReference>
<dbReference type="Proteomes" id="UP001357485">
    <property type="component" value="Unassembled WGS sequence"/>
</dbReference>